<gene>
    <name evidence="1" type="ORF">HHI36_008017</name>
</gene>
<dbReference type="EMBL" id="JABFTP020000021">
    <property type="protein sequence ID" value="KAL3268930.1"/>
    <property type="molecule type" value="Genomic_DNA"/>
</dbReference>
<reference evidence="1 2" key="1">
    <citation type="journal article" date="2021" name="BMC Biol.">
        <title>Horizontally acquired antibacterial genes associated with adaptive radiation of ladybird beetles.</title>
        <authorList>
            <person name="Li H.S."/>
            <person name="Tang X.F."/>
            <person name="Huang Y.H."/>
            <person name="Xu Z.Y."/>
            <person name="Chen M.L."/>
            <person name="Du X.Y."/>
            <person name="Qiu B.Y."/>
            <person name="Chen P.T."/>
            <person name="Zhang W."/>
            <person name="Slipinski A."/>
            <person name="Escalona H.E."/>
            <person name="Waterhouse R.M."/>
            <person name="Zwick A."/>
            <person name="Pang H."/>
        </authorList>
    </citation>
    <scope>NUCLEOTIDE SEQUENCE [LARGE SCALE GENOMIC DNA]</scope>
    <source>
        <strain evidence="1">SYSU2018</strain>
    </source>
</reference>
<name>A0ABD2MRA9_9CUCU</name>
<evidence type="ECO:0000313" key="1">
    <source>
        <dbReference type="EMBL" id="KAL3268930.1"/>
    </source>
</evidence>
<keyword evidence="2" id="KW-1185">Reference proteome</keyword>
<dbReference type="Proteomes" id="UP001516400">
    <property type="component" value="Unassembled WGS sequence"/>
</dbReference>
<proteinExistence type="predicted"/>
<evidence type="ECO:0000313" key="2">
    <source>
        <dbReference type="Proteomes" id="UP001516400"/>
    </source>
</evidence>
<sequence>MMLAADDAIPKKKVNSTNKYRIHWWDDDIAESVQARRIAFSLYCSNPTFENYMEARQKRAETKNLIRYKKKKNHAKASVKTSLLPAFTEREKLLKNFQLTLPLASRIRPINAV</sequence>
<accession>A0ABD2MRA9</accession>
<protein>
    <submittedName>
        <fullName evidence="1">Uncharacterized protein</fullName>
    </submittedName>
</protein>
<comment type="caution">
    <text evidence="1">The sequence shown here is derived from an EMBL/GenBank/DDBJ whole genome shotgun (WGS) entry which is preliminary data.</text>
</comment>
<organism evidence="1 2">
    <name type="scientific">Cryptolaemus montrouzieri</name>
    <dbReference type="NCBI Taxonomy" id="559131"/>
    <lineage>
        <taxon>Eukaryota</taxon>
        <taxon>Metazoa</taxon>
        <taxon>Ecdysozoa</taxon>
        <taxon>Arthropoda</taxon>
        <taxon>Hexapoda</taxon>
        <taxon>Insecta</taxon>
        <taxon>Pterygota</taxon>
        <taxon>Neoptera</taxon>
        <taxon>Endopterygota</taxon>
        <taxon>Coleoptera</taxon>
        <taxon>Polyphaga</taxon>
        <taxon>Cucujiformia</taxon>
        <taxon>Coccinelloidea</taxon>
        <taxon>Coccinellidae</taxon>
        <taxon>Scymninae</taxon>
        <taxon>Scymnini</taxon>
        <taxon>Cryptolaemus</taxon>
    </lineage>
</organism>
<dbReference type="AlphaFoldDB" id="A0ABD2MRA9"/>